<name>A0A6P6YJV9_DERPT</name>
<gene>
    <name evidence="3" type="primary">LOC113798803</name>
</gene>
<organism evidence="2 3">
    <name type="scientific">Dermatophagoides pteronyssinus</name>
    <name type="common">European house dust mite</name>
    <dbReference type="NCBI Taxonomy" id="6956"/>
    <lineage>
        <taxon>Eukaryota</taxon>
        <taxon>Metazoa</taxon>
        <taxon>Ecdysozoa</taxon>
        <taxon>Arthropoda</taxon>
        <taxon>Chelicerata</taxon>
        <taxon>Arachnida</taxon>
        <taxon>Acari</taxon>
        <taxon>Acariformes</taxon>
        <taxon>Sarcoptiformes</taxon>
        <taxon>Astigmata</taxon>
        <taxon>Psoroptidia</taxon>
        <taxon>Analgoidea</taxon>
        <taxon>Pyroglyphidae</taxon>
        <taxon>Dermatophagoidinae</taxon>
        <taxon>Dermatophagoides</taxon>
    </lineage>
</organism>
<dbReference type="Proteomes" id="UP000515146">
    <property type="component" value="Unplaced"/>
</dbReference>
<feature type="transmembrane region" description="Helical" evidence="1">
    <location>
        <begin position="6"/>
        <end position="25"/>
    </location>
</feature>
<dbReference type="AlphaFoldDB" id="A0A6P6YJV9"/>
<proteinExistence type="predicted"/>
<evidence type="ECO:0000313" key="3">
    <source>
        <dbReference type="RefSeq" id="XP_027205189.1"/>
    </source>
</evidence>
<accession>A0A6P6YJV9</accession>
<keyword evidence="2" id="KW-1185">Reference proteome</keyword>
<dbReference type="RefSeq" id="XP_027205189.1">
    <property type="nucleotide sequence ID" value="XM_027349388.1"/>
</dbReference>
<evidence type="ECO:0000256" key="1">
    <source>
        <dbReference type="SAM" id="Phobius"/>
    </source>
</evidence>
<dbReference type="InParanoid" id="A0A6P6YJV9"/>
<dbReference type="KEGG" id="dpte:113798803"/>
<sequence>MAIQFYMIILFIILLLLIMAAIKIYEFLDERFPNFVNFCCGNSRNGSDSDSNNDHNRNDSDADHLYYNHDLAMRINRSIRRILNNDNEWDNFIINMFHSHNSDDHTDGSFQFYLQPILSQTAPPCLSLSSKPVAMKMSDHRYRPLRRYRQRLDTIVEQMEIDQIL</sequence>
<keyword evidence="1" id="KW-1133">Transmembrane helix</keyword>
<reference evidence="3" key="1">
    <citation type="submission" date="2025-08" db="UniProtKB">
        <authorList>
            <consortium name="RefSeq"/>
        </authorList>
    </citation>
    <scope>IDENTIFICATION</scope>
    <source>
        <strain evidence="3">Airmid</strain>
    </source>
</reference>
<protein>
    <submittedName>
        <fullName evidence="3">Uncharacterized protein LOC113798803</fullName>
    </submittedName>
</protein>
<keyword evidence="1" id="KW-0812">Transmembrane</keyword>
<keyword evidence="1" id="KW-0472">Membrane</keyword>
<evidence type="ECO:0000313" key="2">
    <source>
        <dbReference type="Proteomes" id="UP000515146"/>
    </source>
</evidence>